<dbReference type="GO" id="GO:0008757">
    <property type="term" value="F:S-adenosylmethionine-dependent methyltransferase activity"/>
    <property type="evidence" value="ECO:0007669"/>
    <property type="project" value="UniProtKB-ARBA"/>
</dbReference>
<organism evidence="10 11">
    <name type="scientific">Oedothorax gibbosus</name>
    <dbReference type="NCBI Taxonomy" id="931172"/>
    <lineage>
        <taxon>Eukaryota</taxon>
        <taxon>Metazoa</taxon>
        <taxon>Ecdysozoa</taxon>
        <taxon>Arthropoda</taxon>
        <taxon>Chelicerata</taxon>
        <taxon>Arachnida</taxon>
        <taxon>Araneae</taxon>
        <taxon>Araneomorphae</taxon>
        <taxon>Entelegynae</taxon>
        <taxon>Araneoidea</taxon>
        <taxon>Linyphiidae</taxon>
        <taxon>Erigoninae</taxon>
        <taxon>Oedothorax</taxon>
    </lineage>
</organism>
<keyword evidence="3" id="KW-0862">Zinc</keyword>
<dbReference type="InterPro" id="IPR050331">
    <property type="entry name" value="Zinc_finger"/>
</dbReference>
<keyword evidence="7" id="KW-0812">Transmembrane</keyword>
<dbReference type="Pfam" id="PF02892">
    <property type="entry name" value="zf-BED"/>
    <property type="match status" value="1"/>
</dbReference>
<dbReference type="GO" id="GO:0005634">
    <property type="term" value="C:nucleus"/>
    <property type="evidence" value="ECO:0007669"/>
    <property type="project" value="TreeGrafter"/>
</dbReference>
<keyword evidence="5" id="KW-0804">Transcription</keyword>
<evidence type="ECO:0008006" key="12">
    <source>
        <dbReference type="Google" id="ProtNLM"/>
    </source>
</evidence>
<dbReference type="SUPFAM" id="SSF57667">
    <property type="entry name" value="beta-beta-alpha zinc fingers"/>
    <property type="match status" value="2"/>
</dbReference>
<dbReference type="PROSITE" id="PS50280">
    <property type="entry name" value="SET"/>
    <property type="match status" value="1"/>
</dbReference>
<feature type="transmembrane region" description="Helical" evidence="7">
    <location>
        <begin position="21"/>
        <end position="39"/>
    </location>
</feature>
<evidence type="ECO:0000259" key="9">
    <source>
        <dbReference type="PROSITE" id="PS50280"/>
    </source>
</evidence>
<dbReference type="Gene3D" id="3.30.160.60">
    <property type="entry name" value="Classic Zinc Finger"/>
    <property type="match status" value="3"/>
</dbReference>
<sequence length="436" mass="49101">MGSSVHHPYAIPILLRIRCNANFSAILFALAVLQTYALVSRVTSSFDLVVNSTNSIKSILKMNSSVIASCDIPEGACSMPGVGQIDMGRLLEKSSSKIYFHVDLCDGYLSISEKQVGKSWARFIAVARNCHEQNVELTKNQGGLVLRMIRPVKEAEELFVWVGADLLSVLEFPFLKPVNIKGNQAYHCHKCGRIFQNPNPLKVHLSFQCQANRFNEQHLKVNLKKEFKPWSLDRPFPNISDSSTMSELSVPLLLLPGSSTNCEIIPVGLHKNTTPTLQVTKSVQEPHSSGRLCPDMSFELHISQDSGIFPSPSSSMWFNHSSSCTIPNPGHVCGYCGKVYSRKYGLKIHVRTHTGYKPLKCKYCLRPFSDPSNLNKHVRLHSESDTPYRCNICAKVLVRRRDLQRHLRSRHPNVSFDENKKQNFLFETKDSLEDSK</sequence>
<proteinExistence type="predicted"/>
<keyword evidence="7" id="KW-0472">Membrane</keyword>
<dbReference type="InterPro" id="IPR001214">
    <property type="entry name" value="SET_dom"/>
</dbReference>
<dbReference type="Pfam" id="PF00096">
    <property type="entry name" value="zf-C2H2"/>
    <property type="match status" value="1"/>
</dbReference>
<evidence type="ECO:0000256" key="4">
    <source>
        <dbReference type="ARBA" id="ARBA00023015"/>
    </source>
</evidence>
<dbReference type="Pfam" id="PF21549">
    <property type="entry name" value="PRDM2_PR"/>
    <property type="match status" value="1"/>
</dbReference>
<dbReference type="PANTHER" id="PTHR16515">
    <property type="entry name" value="PR DOMAIN ZINC FINGER PROTEIN"/>
    <property type="match status" value="1"/>
</dbReference>
<evidence type="ECO:0000256" key="5">
    <source>
        <dbReference type="ARBA" id="ARBA00023163"/>
    </source>
</evidence>
<keyword evidence="11" id="KW-1185">Reference proteome</keyword>
<dbReference type="Gene3D" id="2.170.270.10">
    <property type="entry name" value="SET domain"/>
    <property type="match status" value="1"/>
</dbReference>
<evidence type="ECO:0000256" key="6">
    <source>
        <dbReference type="PROSITE-ProRule" id="PRU00042"/>
    </source>
</evidence>
<dbReference type="InterPro" id="IPR013087">
    <property type="entry name" value="Znf_C2H2_type"/>
</dbReference>
<dbReference type="InterPro" id="IPR046341">
    <property type="entry name" value="SET_dom_sf"/>
</dbReference>
<evidence type="ECO:0000259" key="8">
    <source>
        <dbReference type="PROSITE" id="PS50157"/>
    </source>
</evidence>
<name>A0AAV6VRH5_9ARAC</name>
<evidence type="ECO:0000256" key="3">
    <source>
        <dbReference type="ARBA" id="ARBA00022833"/>
    </source>
</evidence>
<dbReference type="EMBL" id="JAFNEN010000041">
    <property type="protein sequence ID" value="KAG8198348.1"/>
    <property type="molecule type" value="Genomic_DNA"/>
</dbReference>
<dbReference type="GO" id="GO:0008170">
    <property type="term" value="F:N-methyltransferase activity"/>
    <property type="evidence" value="ECO:0007669"/>
    <property type="project" value="UniProtKB-ARBA"/>
</dbReference>
<dbReference type="Proteomes" id="UP000827092">
    <property type="component" value="Unassembled WGS sequence"/>
</dbReference>
<dbReference type="GO" id="GO:0008276">
    <property type="term" value="F:protein methyltransferase activity"/>
    <property type="evidence" value="ECO:0007669"/>
    <property type="project" value="UniProtKB-ARBA"/>
</dbReference>
<feature type="domain" description="SET" evidence="9">
    <location>
        <begin position="46"/>
        <end position="163"/>
    </location>
</feature>
<keyword evidence="2 6" id="KW-0863">Zinc-finger</keyword>
<keyword evidence="1" id="KW-0479">Metal-binding</keyword>
<dbReference type="PROSITE" id="PS50157">
    <property type="entry name" value="ZINC_FINGER_C2H2_2"/>
    <property type="match status" value="4"/>
</dbReference>
<dbReference type="SMART" id="SM00355">
    <property type="entry name" value="ZnF_C2H2"/>
    <property type="match status" value="4"/>
</dbReference>
<dbReference type="FunFam" id="3.30.160.60:FF:000616">
    <property type="entry name" value="PR domain zinc finger protein 13"/>
    <property type="match status" value="1"/>
</dbReference>
<evidence type="ECO:0000313" key="11">
    <source>
        <dbReference type="Proteomes" id="UP000827092"/>
    </source>
</evidence>
<feature type="domain" description="C2H2-type" evidence="8">
    <location>
        <begin position="186"/>
        <end position="204"/>
    </location>
</feature>
<evidence type="ECO:0000256" key="1">
    <source>
        <dbReference type="ARBA" id="ARBA00022723"/>
    </source>
</evidence>
<dbReference type="AlphaFoldDB" id="A0AAV6VRH5"/>
<evidence type="ECO:0000256" key="7">
    <source>
        <dbReference type="SAM" id="Phobius"/>
    </source>
</evidence>
<feature type="domain" description="C2H2-type" evidence="8">
    <location>
        <begin position="331"/>
        <end position="358"/>
    </location>
</feature>
<dbReference type="GO" id="GO:0010468">
    <property type="term" value="P:regulation of gene expression"/>
    <property type="evidence" value="ECO:0007669"/>
    <property type="project" value="TreeGrafter"/>
</dbReference>
<reference evidence="10 11" key="1">
    <citation type="journal article" date="2022" name="Nat. Ecol. Evol.">
        <title>A masculinizing supergene underlies an exaggerated male reproductive morph in a spider.</title>
        <authorList>
            <person name="Hendrickx F."/>
            <person name="De Corte Z."/>
            <person name="Sonet G."/>
            <person name="Van Belleghem S.M."/>
            <person name="Kostlbacher S."/>
            <person name="Vangestel C."/>
        </authorList>
    </citation>
    <scope>NUCLEOTIDE SEQUENCE [LARGE SCALE GENOMIC DNA]</scope>
    <source>
        <strain evidence="10">W744_W776</strain>
    </source>
</reference>
<accession>A0AAV6VRH5</accession>
<feature type="domain" description="C2H2-type" evidence="8">
    <location>
        <begin position="359"/>
        <end position="386"/>
    </location>
</feature>
<evidence type="ECO:0000313" key="10">
    <source>
        <dbReference type="EMBL" id="KAG8198348.1"/>
    </source>
</evidence>
<feature type="domain" description="C2H2-type" evidence="8">
    <location>
        <begin position="388"/>
        <end position="411"/>
    </location>
</feature>
<dbReference type="InterPro" id="IPR003656">
    <property type="entry name" value="Znf_BED"/>
</dbReference>
<dbReference type="PROSITE" id="PS00028">
    <property type="entry name" value="ZINC_FINGER_C2H2_1"/>
    <property type="match status" value="3"/>
</dbReference>
<dbReference type="GO" id="GO:0008270">
    <property type="term" value="F:zinc ion binding"/>
    <property type="evidence" value="ECO:0007669"/>
    <property type="project" value="UniProtKB-KW"/>
</dbReference>
<gene>
    <name evidence="10" type="ORF">JTE90_021596</name>
</gene>
<comment type="caution">
    <text evidence="10">The sequence shown here is derived from an EMBL/GenBank/DDBJ whole genome shotgun (WGS) entry which is preliminary data.</text>
</comment>
<dbReference type="InterPro" id="IPR036236">
    <property type="entry name" value="Znf_C2H2_sf"/>
</dbReference>
<keyword evidence="4" id="KW-0805">Transcription regulation</keyword>
<dbReference type="PANTHER" id="PTHR16515:SF21">
    <property type="entry name" value="PR DOMAIN ZINC FINGER PROTEIN 13"/>
    <property type="match status" value="1"/>
</dbReference>
<keyword evidence="7" id="KW-1133">Transmembrane helix</keyword>
<protein>
    <recommendedName>
        <fullName evidence="12">PR domain zinc finger protein 13</fullName>
    </recommendedName>
</protein>
<evidence type="ECO:0000256" key="2">
    <source>
        <dbReference type="ARBA" id="ARBA00022771"/>
    </source>
</evidence>